<name>A0A6A9UQG3_9ACTN</name>
<dbReference type="AlphaFoldDB" id="A0A6A9UQG3"/>
<protein>
    <submittedName>
        <fullName evidence="3">Uncharacterized protein</fullName>
    </submittedName>
</protein>
<feature type="compositionally biased region" description="Pro residues" evidence="1">
    <location>
        <begin position="7"/>
        <end position="26"/>
    </location>
</feature>
<feature type="region of interest" description="Disordered" evidence="1">
    <location>
        <begin position="1"/>
        <end position="28"/>
    </location>
</feature>
<feature type="transmembrane region" description="Helical" evidence="2">
    <location>
        <begin position="114"/>
        <end position="134"/>
    </location>
</feature>
<proteinExistence type="predicted"/>
<evidence type="ECO:0000313" key="4">
    <source>
        <dbReference type="Proteomes" id="UP000435304"/>
    </source>
</evidence>
<accession>A0A6A9UQG3</accession>
<evidence type="ECO:0000256" key="2">
    <source>
        <dbReference type="SAM" id="Phobius"/>
    </source>
</evidence>
<gene>
    <name evidence="3" type="ORF">GC722_01930</name>
</gene>
<organism evidence="3 4">
    <name type="scientific">Auraticoccus cholistanensis</name>
    <dbReference type="NCBI Taxonomy" id="2656650"/>
    <lineage>
        <taxon>Bacteria</taxon>
        <taxon>Bacillati</taxon>
        <taxon>Actinomycetota</taxon>
        <taxon>Actinomycetes</taxon>
        <taxon>Propionibacteriales</taxon>
        <taxon>Propionibacteriaceae</taxon>
        <taxon>Auraticoccus</taxon>
    </lineage>
</organism>
<dbReference type="EMBL" id="WPCU01000003">
    <property type="protein sequence ID" value="MVA74798.1"/>
    <property type="molecule type" value="Genomic_DNA"/>
</dbReference>
<evidence type="ECO:0000256" key="1">
    <source>
        <dbReference type="SAM" id="MobiDB-lite"/>
    </source>
</evidence>
<keyword evidence="2" id="KW-0812">Transmembrane</keyword>
<dbReference type="RefSeq" id="WP_156607439.1">
    <property type="nucleotide sequence ID" value="NZ_WPCU01000003.1"/>
</dbReference>
<keyword evidence="4" id="KW-1185">Reference proteome</keyword>
<keyword evidence="2" id="KW-1133">Transmembrane helix</keyword>
<comment type="caution">
    <text evidence="3">The sequence shown here is derived from an EMBL/GenBank/DDBJ whole genome shotgun (WGS) entry which is preliminary data.</text>
</comment>
<feature type="transmembrane region" description="Helical" evidence="2">
    <location>
        <begin position="34"/>
        <end position="54"/>
    </location>
</feature>
<sequence length="188" mass="19409">MSTTPGPQHPPRPQHRPPGAPGPAPARPSSVRNAVALIWVGAGLSLLGLVAALAQQGQTRAMVAEELARQGLQASPELIDTTVTLGLVTAVVSGLVVTALWALNAVFCGRGANWSRILATVLGGLYLVSGVLSLTQPTPWFSKALVVATMLVTVGALVLLWTRSSSEWFRAVGARPGPTRYGPAPGPA</sequence>
<evidence type="ECO:0000313" key="3">
    <source>
        <dbReference type="EMBL" id="MVA74798.1"/>
    </source>
</evidence>
<feature type="transmembrane region" description="Helical" evidence="2">
    <location>
        <begin position="140"/>
        <end position="161"/>
    </location>
</feature>
<dbReference type="Proteomes" id="UP000435304">
    <property type="component" value="Unassembled WGS sequence"/>
</dbReference>
<feature type="transmembrane region" description="Helical" evidence="2">
    <location>
        <begin position="85"/>
        <end position="107"/>
    </location>
</feature>
<reference evidence="3 4" key="1">
    <citation type="submission" date="2019-12" db="EMBL/GenBank/DDBJ databases">
        <title>Auraticoccus cholistani sp. nov., an actinomycete isolated from soil of Cholistan desert.</title>
        <authorList>
            <person name="Cheema M.T."/>
        </authorList>
    </citation>
    <scope>NUCLEOTIDE SEQUENCE [LARGE SCALE GENOMIC DNA]</scope>
    <source>
        <strain evidence="3 4">F435</strain>
    </source>
</reference>
<keyword evidence="2" id="KW-0472">Membrane</keyword>